<organism evidence="4 5">
    <name type="scientific">Viridothelium virens</name>
    <name type="common">Speckled blister lichen</name>
    <name type="synonym">Trypethelium virens</name>
    <dbReference type="NCBI Taxonomy" id="1048519"/>
    <lineage>
        <taxon>Eukaryota</taxon>
        <taxon>Fungi</taxon>
        <taxon>Dikarya</taxon>
        <taxon>Ascomycota</taxon>
        <taxon>Pezizomycotina</taxon>
        <taxon>Dothideomycetes</taxon>
        <taxon>Dothideomycetes incertae sedis</taxon>
        <taxon>Trypetheliales</taxon>
        <taxon>Trypetheliaceae</taxon>
        <taxon>Viridothelium</taxon>
    </lineage>
</organism>
<evidence type="ECO:0000256" key="3">
    <source>
        <dbReference type="ARBA" id="ARBA00023002"/>
    </source>
</evidence>
<dbReference type="SUPFAM" id="SSF51735">
    <property type="entry name" value="NAD(P)-binding Rossmann-fold domains"/>
    <property type="match status" value="1"/>
</dbReference>
<dbReference type="CDD" id="cd05233">
    <property type="entry name" value="SDR_c"/>
    <property type="match status" value="1"/>
</dbReference>
<dbReference type="Pfam" id="PF23441">
    <property type="entry name" value="SDR"/>
    <property type="match status" value="1"/>
</dbReference>
<dbReference type="AlphaFoldDB" id="A0A6A6HFD6"/>
<protein>
    <submittedName>
        <fullName evidence="4">NAD(P)-binding protein</fullName>
    </submittedName>
</protein>
<dbReference type="EMBL" id="ML991783">
    <property type="protein sequence ID" value="KAF2236757.1"/>
    <property type="molecule type" value="Genomic_DNA"/>
</dbReference>
<dbReference type="PANTHER" id="PTHR43477:SF1">
    <property type="entry name" value="DIHYDROANTICAPSIN 7-DEHYDROGENASE"/>
    <property type="match status" value="1"/>
</dbReference>
<sequence>MPDQQKYNNKLHDTRVLIIGGSSGLGFTAAEAILESGAGAVILSSSNPQRIGTALDRLKALYPSRASAVSGHECNLADEVNLENNIKALFDFATDNGSKKLDHILFTAGDRLAIKPMTETTFDAMKQAGLVRFFAPLLVGKYAIKHLKAGRQSSFIITSGGVSQRPHQDWTVVGSFASGHFGMVRGLALDLAPRRCMVVCPGFVNTELWDWMEADAKNKLLQGVASAVPTQAAAQPEDIAQAYLYVMKDPNCTGQVITTDSGNLLKGPG</sequence>
<keyword evidence="3" id="KW-0560">Oxidoreductase</keyword>
<dbReference type="InterPro" id="IPR057571">
    <property type="entry name" value="SDR_PhqE-like"/>
</dbReference>
<keyword evidence="5" id="KW-1185">Reference proteome</keyword>
<dbReference type="InterPro" id="IPR051122">
    <property type="entry name" value="SDR_DHRS6-like"/>
</dbReference>
<proteinExistence type="inferred from homology"/>
<dbReference type="PRINTS" id="PR00081">
    <property type="entry name" value="GDHRDH"/>
</dbReference>
<comment type="similarity">
    <text evidence="1">Belongs to the short-chain dehydrogenases/reductases (SDR) family.</text>
</comment>
<accession>A0A6A6HFD6</accession>
<reference evidence="4" key="1">
    <citation type="journal article" date="2020" name="Stud. Mycol.">
        <title>101 Dothideomycetes genomes: a test case for predicting lifestyles and emergence of pathogens.</title>
        <authorList>
            <person name="Haridas S."/>
            <person name="Albert R."/>
            <person name="Binder M."/>
            <person name="Bloem J."/>
            <person name="Labutti K."/>
            <person name="Salamov A."/>
            <person name="Andreopoulos B."/>
            <person name="Baker S."/>
            <person name="Barry K."/>
            <person name="Bills G."/>
            <person name="Bluhm B."/>
            <person name="Cannon C."/>
            <person name="Castanera R."/>
            <person name="Culley D."/>
            <person name="Daum C."/>
            <person name="Ezra D."/>
            <person name="Gonzalez J."/>
            <person name="Henrissat B."/>
            <person name="Kuo A."/>
            <person name="Liang C."/>
            <person name="Lipzen A."/>
            <person name="Lutzoni F."/>
            <person name="Magnuson J."/>
            <person name="Mondo S."/>
            <person name="Nolan M."/>
            <person name="Ohm R."/>
            <person name="Pangilinan J."/>
            <person name="Park H.-J."/>
            <person name="Ramirez L."/>
            <person name="Alfaro M."/>
            <person name="Sun H."/>
            <person name="Tritt A."/>
            <person name="Yoshinaga Y."/>
            <person name="Zwiers L.-H."/>
            <person name="Turgeon B."/>
            <person name="Goodwin S."/>
            <person name="Spatafora J."/>
            <person name="Crous P."/>
            <person name="Grigoriev I."/>
        </authorList>
    </citation>
    <scope>NUCLEOTIDE SEQUENCE</scope>
    <source>
        <strain evidence="4">Tuck. ex Michener</strain>
    </source>
</reference>
<evidence type="ECO:0000313" key="4">
    <source>
        <dbReference type="EMBL" id="KAF2236757.1"/>
    </source>
</evidence>
<dbReference type="PANTHER" id="PTHR43477">
    <property type="entry name" value="DIHYDROANTICAPSIN 7-DEHYDROGENASE"/>
    <property type="match status" value="1"/>
</dbReference>
<evidence type="ECO:0000313" key="5">
    <source>
        <dbReference type="Proteomes" id="UP000800092"/>
    </source>
</evidence>
<evidence type="ECO:0000256" key="2">
    <source>
        <dbReference type="ARBA" id="ARBA00022857"/>
    </source>
</evidence>
<evidence type="ECO:0000256" key="1">
    <source>
        <dbReference type="ARBA" id="ARBA00006484"/>
    </source>
</evidence>
<dbReference type="GO" id="GO:0016491">
    <property type="term" value="F:oxidoreductase activity"/>
    <property type="evidence" value="ECO:0007669"/>
    <property type="project" value="UniProtKB-KW"/>
</dbReference>
<dbReference type="InterPro" id="IPR002347">
    <property type="entry name" value="SDR_fam"/>
</dbReference>
<keyword evidence="2" id="KW-0521">NADP</keyword>
<dbReference type="OrthoDB" id="294295at2759"/>
<dbReference type="Proteomes" id="UP000800092">
    <property type="component" value="Unassembled WGS sequence"/>
</dbReference>
<dbReference type="InterPro" id="IPR036291">
    <property type="entry name" value="NAD(P)-bd_dom_sf"/>
</dbReference>
<name>A0A6A6HFD6_VIRVR</name>
<gene>
    <name evidence="4" type="ORF">EV356DRAFT_522150</name>
</gene>
<dbReference type="Gene3D" id="3.40.50.720">
    <property type="entry name" value="NAD(P)-binding Rossmann-like Domain"/>
    <property type="match status" value="1"/>
</dbReference>